<evidence type="ECO:0000313" key="3">
    <source>
        <dbReference type="Proteomes" id="UP000029736"/>
    </source>
</evidence>
<dbReference type="Proteomes" id="UP000029736">
    <property type="component" value="Unassembled WGS sequence"/>
</dbReference>
<keyword evidence="1" id="KW-1133">Transmembrane helix</keyword>
<reference evidence="2 3" key="1">
    <citation type="journal article" date="2014" name="Int. J. Syst. Evol. Microbiol.">
        <title>Phaeodactylibacter xiamenensis gen. nov., sp. nov., a member of the family Saprospiraceae isolated from the marine alga Phaeodactylum tricornutum.</title>
        <authorList>
            <person name="Chen Z.Jr."/>
            <person name="Lei X."/>
            <person name="Lai Q."/>
            <person name="Li Y."/>
            <person name="Zhang B."/>
            <person name="Zhang J."/>
            <person name="Zhang H."/>
            <person name="Yang L."/>
            <person name="Zheng W."/>
            <person name="Tian Y."/>
            <person name="Yu Z."/>
            <person name="Xu H.Jr."/>
            <person name="Zheng T."/>
        </authorList>
    </citation>
    <scope>NUCLEOTIDE SEQUENCE [LARGE SCALE GENOMIC DNA]</scope>
    <source>
        <strain evidence="2 3">KD52</strain>
    </source>
</reference>
<name>A0A098RY37_9BACT</name>
<keyword evidence="1" id="KW-0812">Transmembrane</keyword>
<gene>
    <name evidence="2" type="ORF">IX84_31795</name>
</gene>
<feature type="transmembrane region" description="Helical" evidence="1">
    <location>
        <begin position="280"/>
        <end position="303"/>
    </location>
</feature>
<comment type="caution">
    <text evidence="2">The sequence shown here is derived from an EMBL/GenBank/DDBJ whole genome shotgun (WGS) entry which is preliminary data.</text>
</comment>
<dbReference type="STRING" id="1524460.IX84_31795"/>
<organism evidence="2 3">
    <name type="scientific">Phaeodactylibacter xiamenensis</name>
    <dbReference type="NCBI Taxonomy" id="1524460"/>
    <lineage>
        <taxon>Bacteria</taxon>
        <taxon>Pseudomonadati</taxon>
        <taxon>Bacteroidota</taxon>
        <taxon>Saprospiria</taxon>
        <taxon>Saprospirales</taxon>
        <taxon>Haliscomenobacteraceae</taxon>
        <taxon>Phaeodactylibacter</taxon>
    </lineage>
</organism>
<evidence type="ECO:0000256" key="1">
    <source>
        <dbReference type="SAM" id="Phobius"/>
    </source>
</evidence>
<dbReference type="AlphaFoldDB" id="A0A098RY37"/>
<keyword evidence="1" id="KW-0472">Membrane</keyword>
<proteinExistence type="predicted"/>
<feature type="transmembrane region" description="Helical" evidence="1">
    <location>
        <begin position="20"/>
        <end position="39"/>
    </location>
</feature>
<feature type="transmembrane region" description="Helical" evidence="1">
    <location>
        <begin position="45"/>
        <end position="68"/>
    </location>
</feature>
<dbReference type="EMBL" id="JPOS01000133">
    <property type="protein sequence ID" value="KGE84800.1"/>
    <property type="molecule type" value="Genomic_DNA"/>
</dbReference>
<sequence>MDTSELLKHTFNARKKRRNYYQLLFLPAIILWGFIILIFVSEGEILEGGAFLIGFISFVISYIIVLIYDVNQRNFLKNNLYKDSYNPDFEYTSSNSHLIEKFNKKTSGNLVVYSGYSPFVGSGIDIGGWSFVVDIDKGKKELNRRLSPKDFDISEIYARVDDEIESLNIPNLSVTDKVFINGKKIRNNPEILPDKLGHPSNNVSQEYLEKVMKETNTDARFYRVIQVNDWEGDLILTAFLRFQKSEKSLFVENNYYLLPPVSEDLKTIDKIKEESGIRHFLGWIFSLFFITLGHTFMSIFRVLGYINEVISSIFGGKESVMRKLVKSSPDFDYGAETSIREAVSQLLYSQHFQKLDKERYFKIIEKRIFNMLEDFLDSKNIDSSEFKERETSILNNGVLVTGGNLKADNIAVGKKSKINNFFKGQTQES</sequence>
<keyword evidence="3" id="KW-1185">Reference proteome</keyword>
<evidence type="ECO:0000313" key="2">
    <source>
        <dbReference type="EMBL" id="KGE84800.1"/>
    </source>
</evidence>
<accession>A0A098RY37</accession>
<protein>
    <submittedName>
        <fullName evidence="2">Uncharacterized protein</fullName>
    </submittedName>
</protein>